<feature type="compositionally biased region" description="Acidic residues" evidence="1">
    <location>
        <begin position="112"/>
        <end position="132"/>
    </location>
</feature>
<dbReference type="VEuPathDB" id="FungiDB:BO80DRAFT_435702"/>
<feature type="region of interest" description="Disordered" evidence="1">
    <location>
        <begin position="97"/>
        <end position="132"/>
    </location>
</feature>
<accession>A0A395GWW1</accession>
<evidence type="ECO:0000256" key="1">
    <source>
        <dbReference type="SAM" id="MobiDB-lite"/>
    </source>
</evidence>
<reference evidence="2 3" key="1">
    <citation type="submission" date="2018-02" db="EMBL/GenBank/DDBJ databases">
        <title>The genomes of Aspergillus section Nigri reveals drivers in fungal speciation.</title>
        <authorList>
            <consortium name="DOE Joint Genome Institute"/>
            <person name="Vesth T.C."/>
            <person name="Nybo J."/>
            <person name="Theobald S."/>
            <person name="Brandl J."/>
            <person name="Frisvad J.C."/>
            <person name="Nielsen K.F."/>
            <person name="Lyhne E.K."/>
            <person name="Kogle M.E."/>
            <person name="Kuo A."/>
            <person name="Riley R."/>
            <person name="Clum A."/>
            <person name="Nolan M."/>
            <person name="Lipzen A."/>
            <person name="Salamov A."/>
            <person name="Henrissat B."/>
            <person name="Wiebenga A."/>
            <person name="De vries R.P."/>
            <person name="Grigoriev I.V."/>
            <person name="Mortensen U.H."/>
            <person name="Andersen M.R."/>
            <person name="Baker S.E."/>
        </authorList>
    </citation>
    <scope>NUCLEOTIDE SEQUENCE [LARGE SCALE GENOMIC DNA]</scope>
    <source>
        <strain evidence="2 3">CBS 121593</strain>
    </source>
</reference>
<evidence type="ECO:0000313" key="3">
    <source>
        <dbReference type="Proteomes" id="UP000249402"/>
    </source>
</evidence>
<evidence type="ECO:0000313" key="2">
    <source>
        <dbReference type="EMBL" id="RAL00027.1"/>
    </source>
</evidence>
<feature type="compositionally biased region" description="Basic and acidic residues" evidence="1">
    <location>
        <begin position="97"/>
        <end position="111"/>
    </location>
</feature>
<organism evidence="2 3">
    <name type="scientific">Aspergillus ibericus CBS 121593</name>
    <dbReference type="NCBI Taxonomy" id="1448316"/>
    <lineage>
        <taxon>Eukaryota</taxon>
        <taxon>Fungi</taxon>
        <taxon>Dikarya</taxon>
        <taxon>Ascomycota</taxon>
        <taxon>Pezizomycotina</taxon>
        <taxon>Eurotiomycetes</taxon>
        <taxon>Eurotiomycetidae</taxon>
        <taxon>Eurotiales</taxon>
        <taxon>Aspergillaceae</taxon>
        <taxon>Aspergillus</taxon>
        <taxon>Aspergillus subgen. Circumdati</taxon>
    </lineage>
</organism>
<dbReference type="GeneID" id="37225786"/>
<dbReference type="EMBL" id="KZ824443">
    <property type="protein sequence ID" value="RAL00027.1"/>
    <property type="molecule type" value="Genomic_DNA"/>
</dbReference>
<dbReference type="RefSeq" id="XP_025574354.1">
    <property type="nucleotide sequence ID" value="XM_025720921.1"/>
</dbReference>
<dbReference type="Proteomes" id="UP000249402">
    <property type="component" value="Unassembled WGS sequence"/>
</dbReference>
<proteinExistence type="predicted"/>
<gene>
    <name evidence="2" type="ORF">BO80DRAFT_435702</name>
</gene>
<dbReference type="AlphaFoldDB" id="A0A395GWW1"/>
<protein>
    <submittedName>
        <fullName evidence="2">Uncharacterized protein</fullName>
    </submittedName>
</protein>
<name>A0A395GWW1_9EURO</name>
<keyword evidence="3" id="KW-1185">Reference proteome</keyword>
<sequence>MDSTMRCVFAWCEHTNTFGMFGSGKSSGAFLSSDAGTEREVIGPGEEFTELNKYRYYGPLEQQAFLHTLLVNEVERLMPLWSEWQTKHPEEFVSDAIRERKAEDAGESKGDYDDDEEEEEEGEEKEEEEEAMDICPAQAIPVQKMRKRTCSWLDTPPPKRHLGAYGEGLKWKSLAMLLIALLCDELRRPSQPWWIALTMLSIGDFGPKESLPRRLA</sequence>